<comment type="cofactor">
    <cofactor evidence="1">
        <name>Fe cation</name>
        <dbReference type="ChEBI" id="CHEBI:24875"/>
    </cofactor>
</comment>
<gene>
    <name evidence="7" type="ORF">2L372D_190</name>
</gene>
<dbReference type="GO" id="GO:0046872">
    <property type="term" value="F:metal ion binding"/>
    <property type="evidence" value="ECO:0007669"/>
    <property type="project" value="UniProtKB-KW"/>
</dbReference>
<dbReference type="GO" id="GO:0004748">
    <property type="term" value="F:ribonucleoside-diphosphate reductase activity, thioredoxin disulfide as acceptor"/>
    <property type="evidence" value="ECO:0007669"/>
    <property type="project" value="UniProtKB-EC"/>
</dbReference>
<keyword evidence="6" id="KW-0408">Iron</keyword>
<dbReference type="InterPro" id="IPR012348">
    <property type="entry name" value="RNR-like"/>
</dbReference>
<evidence type="ECO:0000313" key="7">
    <source>
        <dbReference type="EMBL" id="QDB74104.1"/>
    </source>
</evidence>
<evidence type="ECO:0000313" key="8">
    <source>
        <dbReference type="Proteomes" id="UP000316128"/>
    </source>
</evidence>
<dbReference type="Gene3D" id="1.10.620.20">
    <property type="entry name" value="Ribonucleotide Reductase, subunit A"/>
    <property type="match status" value="1"/>
</dbReference>
<dbReference type="CDD" id="cd01049">
    <property type="entry name" value="RNRR2"/>
    <property type="match status" value="1"/>
</dbReference>
<accession>A0A4Y5TXI0</accession>
<keyword evidence="4" id="KW-0479">Metal-binding</keyword>
<dbReference type="SUPFAM" id="SSF47240">
    <property type="entry name" value="Ferritin-like"/>
    <property type="match status" value="1"/>
</dbReference>
<dbReference type="EMBL" id="MK804893">
    <property type="protein sequence ID" value="QDB74104.1"/>
    <property type="molecule type" value="Genomic_DNA"/>
</dbReference>
<evidence type="ECO:0000256" key="1">
    <source>
        <dbReference type="ARBA" id="ARBA00001962"/>
    </source>
</evidence>
<protein>
    <recommendedName>
        <fullName evidence="3">ribonucleoside-diphosphate reductase</fullName>
        <ecNumber evidence="3">1.17.4.1</ecNumber>
    </recommendedName>
</protein>
<dbReference type="Pfam" id="PF00268">
    <property type="entry name" value="Ribonuc_red_sm"/>
    <property type="match status" value="1"/>
</dbReference>
<dbReference type="GO" id="GO:0009263">
    <property type="term" value="P:deoxyribonucleotide biosynthetic process"/>
    <property type="evidence" value="ECO:0007669"/>
    <property type="project" value="InterPro"/>
</dbReference>
<evidence type="ECO:0000256" key="2">
    <source>
        <dbReference type="ARBA" id="ARBA00009303"/>
    </source>
</evidence>
<dbReference type="EC" id="1.17.4.1" evidence="3"/>
<keyword evidence="8" id="KW-1185">Reference proteome</keyword>
<dbReference type="PANTHER" id="PTHR23409:SF18">
    <property type="entry name" value="RIBONUCLEOSIDE-DIPHOSPHATE REDUCTASE SUBUNIT M2"/>
    <property type="match status" value="1"/>
</dbReference>
<evidence type="ECO:0000256" key="5">
    <source>
        <dbReference type="ARBA" id="ARBA00023002"/>
    </source>
</evidence>
<evidence type="ECO:0000256" key="4">
    <source>
        <dbReference type="ARBA" id="ARBA00022723"/>
    </source>
</evidence>
<proteinExistence type="inferred from homology"/>
<name>A0A4Y5TXI0_9CAUD</name>
<organism evidence="7 8">
    <name type="scientific">Aeromonas phage 2L372D</name>
    <dbReference type="NCBI Taxonomy" id="2588097"/>
    <lineage>
        <taxon>Viruses</taxon>
        <taxon>Duplodnaviria</taxon>
        <taxon>Heunggongvirae</taxon>
        <taxon>Uroviricota</taxon>
        <taxon>Caudoviricetes</taxon>
        <taxon>Plateaulakevirus</taxon>
        <taxon>Plateaulakevirus pv2L372D</taxon>
    </lineage>
</organism>
<dbReference type="InterPro" id="IPR000358">
    <property type="entry name" value="RNR_small_fam"/>
</dbReference>
<evidence type="ECO:0000256" key="6">
    <source>
        <dbReference type="ARBA" id="ARBA00023004"/>
    </source>
</evidence>
<comment type="similarity">
    <text evidence="2">Belongs to the ribonucleoside diphosphate reductase small chain family.</text>
</comment>
<evidence type="ECO:0000256" key="3">
    <source>
        <dbReference type="ARBA" id="ARBA00012274"/>
    </source>
</evidence>
<reference evidence="7 8" key="1">
    <citation type="submission" date="2019-04" db="EMBL/GenBank/DDBJ databases">
        <title>Nine Novel Phages from a Plateau Lake in Southwest China Provide Insights into Aeromonas Phage Diversity.</title>
        <authorList>
            <person name="Xiao W."/>
            <person name="Bai M."/>
            <person name="Wang Y."/>
            <person name="Cui X."/>
        </authorList>
    </citation>
    <scope>NUCLEOTIDE SEQUENCE [LARGE SCALE GENOMIC DNA]</scope>
</reference>
<dbReference type="UniPathway" id="UPA00326"/>
<sequence>MAVFNYENTQRHEGHYPLFLGQQPALHDSINTTYPQIFKLYKKLKSVDWSEDEVDLQQSRFDFENCPKNQYEVMVKTLAYQWELDSIASRSIAPLLAPFISNSEYWAAISYVSQNEVLHSLTYSEIGRQCFKNPEVLFAEVERNEVTERGYDFGIVFKELEQLGAKYNLGLVDKNDPIVKETIAKTLVALYALEGISFMASFACTFALAQQDLFIGVAKLVQKIMIDEQYHTQLDKIVIDILQNGPEWKQTFKNIKPWAKEYLDKVVQRELNWNEYLFSEGRSILGLNKQLLDEWVVWSANPLYSVLNVQNDNKMPDSHPIPWLNGWIDIDSHQVAAQEATIVNYVLNATKDDLGDDELDFD</sequence>
<dbReference type="InterPro" id="IPR033909">
    <property type="entry name" value="RNR_small"/>
</dbReference>
<dbReference type="PANTHER" id="PTHR23409">
    <property type="entry name" value="RIBONUCLEOSIDE-DIPHOSPHATE REDUCTASE SMALL CHAIN"/>
    <property type="match status" value="1"/>
</dbReference>
<keyword evidence="5" id="KW-0560">Oxidoreductase</keyword>
<dbReference type="InterPro" id="IPR009078">
    <property type="entry name" value="Ferritin-like_SF"/>
</dbReference>
<dbReference type="Proteomes" id="UP000316128">
    <property type="component" value="Segment"/>
</dbReference>